<organism evidence="3 4">
    <name type="scientific">Phytomonospora endophytica</name>
    <dbReference type="NCBI Taxonomy" id="714109"/>
    <lineage>
        <taxon>Bacteria</taxon>
        <taxon>Bacillati</taxon>
        <taxon>Actinomycetota</taxon>
        <taxon>Actinomycetes</taxon>
        <taxon>Micromonosporales</taxon>
        <taxon>Micromonosporaceae</taxon>
        <taxon>Phytomonospora</taxon>
    </lineage>
</organism>
<dbReference type="Proteomes" id="UP000548476">
    <property type="component" value="Unassembled WGS sequence"/>
</dbReference>
<reference evidence="3 4" key="1">
    <citation type="submission" date="2020-08" db="EMBL/GenBank/DDBJ databases">
        <title>Genomic Encyclopedia of Type Strains, Phase IV (KMG-IV): sequencing the most valuable type-strain genomes for metagenomic binning, comparative biology and taxonomic classification.</title>
        <authorList>
            <person name="Goeker M."/>
        </authorList>
    </citation>
    <scope>NUCLEOTIDE SEQUENCE [LARGE SCALE GENOMIC DNA]</scope>
    <source>
        <strain evidence="3 4">YIM 65646</strain>
    </source>
</reference>
<comment type="function">
    <text evidence="2">Hydrolyzes RNA 2',3'-cyclic phosphodiester to an RNA 2'-phosphomonoester.</text>
</comment>
<dbReference type="InterPro" id="IPR009097">
    <property type="entry name" value="Cyclic_Pdiesterase"/>
</dbReference>
<dbReference type="Pfam" id="PF13563">
    <property type="entry name" value="2_5_RNA_ligase2"/>
    <property type="match status" value="1"/>
</dbReference>
<feature type="active site" description="Proton donor" evidence="2">
    <location>
        <position position="41"/>
    </location>
</feature>
<dbReference type="Gene3D" id="3.90.1140.10">
    <property type="entry name" value="Cyclic phosphodiesterase"/>
    <property type="match status" value="1"/>
</dbReference>
<comment type="catalytic activity">
    <reaction evidence="2">
        <text>a 3'-end 2',3'-cyclophospho-ribonucleotide-RNA + H2O = a 3'-end 2'-phospho-ribonucleotide-RNA + H(+)</text>
        <dbReference type="Rhea" id="RHEA:11828"/>
        <dbReference type="Rhea" id="RHEA-COMP:10464"/>
        <dbReference type="Rhea" id="RHEA-COMP:17353"/>
        <dbReference type="ChEBI" id="CHEBI:15377"/>
        <dbReference type="ChEBI" id="CHEBI:15378"/>
        <dbReference type="ChEBI" id="CHEBI:83064"/>
        <dbReference type="ChEBI" id="CHEBI:173113"/>
        <dbReference type="EC" id="3.1.4.58"/>
    </reaction>
</comment>
<sequence>MTTARLFVAVYPPAEVVTDLGPVADGLHSARSRPMPHHQWHFTLAFIGPVDGERLADVRAALSTAAAEVRYSPPIRLRVAGGGTFQRDGRSTVLWAAVEGDTGPLTALAETVRAHLSTHRIGFDERPLKAHLTLARPGGSVSGDELAADLDALKAYRGPAWSVGEIALVESRGDNGTVHYEVLDRWSVVLARRRRAG</sequence>
<dbReference type="GO" id="GO:0016874">
    <property type="term" value="F:ligase activity"/>
    <property type="evidence" value="ECO:0007669"/>
    <property type="project" value="UniProtKB-KW"/>
</dbReference>
<comment type="similarity">
    <text evidence="2">Belongs to the 2H phosphoesterase superfamily. ThpR family.</text>
</comment>
<gene>
    <name evidence="3" type="ORF">HNR73_005104</name>
</gene>
<feature type="short sequence motif" description="HXTX 1" evidence="2">
    <location>
        <begin position="41"/>
        <end position="44"/>
    </location>
</feature>
<evidence type="ECO:0000313" key="4">
    <source>
        <dbReference type="Proteomes" id="UP000548476"/>
    </source>
</evidence>
<name>A0A841FIS0_9ACTN</name>
<dbReference type="InterPro" id="IPR004175">
    <property type="entry name" value="RNA_CPDase"/>
</dbReference>
<dbReference type="SUPFAM" id="SSF55144">
    <property type="entry name" value="LigT-like"/>
    <property type="match status" value="1"/>
</dbReference>
<proteinExistence type="inferred from homology"/>
<evidence type="ECO:0000313" key="3">
    <source>
        <dbReference type="EMBL" id="MBB6037231.1"/>
    </source>
</evidence>
<feature type="short sequence motif" description="HXTX 2" evidence="2">
    <location>
        <begin position="131"/>
        <end position="134"/>
    </location>
</feature>
<dbReference type="AlphaFoldDB" id="A0A841FIS0"/>
<evidence type="ECO:0000256" key="2">
    <source>
        <dbReference type="HAMAP-Rule" id="MF_01940"/>
    </source>
</evidence>
<keyword evidence="4" id="KW-1185">Reference proteome</keyword>
<dbReference type="GO" id="GO:0008664">
    <property type="term" value="F:RNA 2',3'-cyclic 3'-phosphodiesterase activity"/>
    <property type="evidence" value="ECO:0007669"/>
    <property type="project" value="UniProtKB-EC"/>
</dbReference>
<dbReference type="NCBIfam" id="TIGR02258">
    <property type="entry name" value="2_5_ligase"/>
    <property type="match status" value="1"/>
</dbReference>
<keyword evidence="1 2" id="KW-0378">Hydrolase</keyword>
<comment type="caution">
    <text evidence="3">The sequence shown here is derived from an EMBL/GenBank/DDBJ whole genome shotgun (WGS) entry which is preliminary data.</text>
</comment>
<keyword evidence="3" id="KW-0436">Ligase</keyword>
<feature type="active site" description="Proton acceptor" evidence="2">
    <location>
        <position position="131"/>
    </location>
</feature>
<dbReference type="EMBL" id="JACHGT010000011">
    <property type="protein sequence ID" value="MBB6037231.1"/>
    <property type="molecule type" value="Genomic_DNA"/>
</dbReference>
<dbReference type="GO" id="GO:0004113">
    <property type="term" value="F:2',3'-cyclic-nucleotide 3'-phosphodiesterase activity"/>
    <property type="evidence" value="ECO:0007669"/>
    <property type="project" value="InterPro"/>
</dbReference>
<dbReference type="RefSeq" id="WP_184790040.1">
    <property type="nucleotide sequence ID" value="NZ_BONT01000109.1"/>
</dbReference>
<protein>
    <recommendedName>
        <fullName evidence="2">RNA 2',3'-cyclic phosphodiesterase</fullName>
        <shortName evidence="2">RNA 2',3'-CPDase</shortName>
        <ecNumber evidence="2">3.1.4.58</ecNumber>
    </recommendedName>
</protein>
<dbReference type="PANTHER" id="PTHR35561">
    <property type="entry name" value="RNA 2',3'-CYCLIC PHOSPHODIESTERASE"/>
    <property type="match status" value="1"/>
</dbReference>
<dbReference type="PANTHER" id="PTHR35561:SF1">
    <property type="entry name" value="RNA 2',3'-CYCLIC PHOSPHODIESTERASE"/>
    <property type="match status" value="1"/>
</dbReference>
<dbReference type="EC" id="3.1.4.58" evidence="2"/>
<evidence type="ECO:0000256" key="1">
    <source>
        <dbReference type="ARBA" id="ARBA00022801"/>
    </source>
</evidence>
<accession>A0A841FIS0</accession>
<dbReference type="HAMAP" id="MF_01940">
    <property type="entry name" value="RNA_CPDase"/>
    <property type="match status" value="1"/>
</dbReference>